<sequence>MAEMQVDYARATASAGRLREHVARFAQEHAAQAPDFNPAAAGRGFVGHGQRLAHLMAQLHERSGQRGAVMDSTALAAQRELDAIESMDTQNSDALSRHRPGDGAR</sequence>
<gene>
    <name evidence="2" type="ORF">CENDO_02205</name>
</gene>
<reference evidence="2 3" key="1">
    <citation type="submission" date="2019-04" db="EMBL/GenBank/DDBJ databases">
        <title>Corynebacterium endometrii sp. nov., isolated from the uterus of a cow with endometritis.</title>
        <authorList>
            <person name="Ballas P."/>
            <person name="Ruckert C."/>
            <person name="Wagener K."/>
            <person name="Drillich M."/>
            <person name="Kaempfer P."/>
            <person name="Busse H.-J."/>
            <person name="Ehling-Schulz M."/>
        </authorList>
    </citation>
    <scope>NUCLEOTIDE SEQUENCE [LARGE SCALE GENOMIC DNA]</scope>
    <source>
        <strain evidence="2 3">LMM-1653</strain>
    </source>
</reference>
<protein>
    <submittedName>
        <fullName evidence="2">Uncharacterized protein</fullName>
    </submittedName>
</protein>
<dbReference type="EMBL" id="CP039247">
    <property type="protein sequence ID" value="QCB27739.1"/>
    <property type="molecule type" value="Genomic_DNA"/>
</dbReference>
<name>A0A4P7QE64_9CORY</name>
<dbReference type="AlphaFoldDB" id="A0A4P7QE64"/>
<dbReference type="KEGG" id="cee:CENDO_02205"/>
<feature type="compositionally biased region" description="Basic and acidic residues" evidence="1">
    <location>
        <begin position="95"/>
        <end position="105"/>
    </location>
</feature>
<evidence type="ECO:0000313" key="2">
    <source>
        <dbReference type="EMBL" id="QCB27739.1"/>
    </source>
</evidence>
<organism evidence="2 3">
    <name type="scientific">Corynebacterium endometrii</name>
    <dbReference type="NCBI Taxonomy" id="2488819"/>
    <lineage>
        <taxon>Bacteria</taxon>
        <taxon>Bacillati</taxon>
        <taxon>Actinomycetota</taxon>
        <taxon>Actinomycetes</taxon>
        <taxon>Mycobacteriales</taxon>
        <taxon>Corynebacteriaceae</taxon>
        <taxon>Corynebacterium</taxon>
    </lineage>
</organism>
<keyword evidence="3" id="KW-1185">Reference proteome</keyword>
<accession>A0A4P7QE64</accession>
<feature type="region of interest" description="Disordered" evidence="1">
    <location>
        <begin position="84"/>
        <end position="105"/>
    </location>
</feature>
<evidence type="ECO:0000256" key="1">
    <source>
        <dbReference type="SAM" id="MobiDB-lite"/>
    </source>
</evidence>
<dbReference type="RefSeq" id="WP_136140570.1">
    <property type="nucleotide sequence ID" value="NZ_CP039247.1"/>
</dbReference>
<dbReference type="Proteomes" id="UP000296352">
    <property type="component" value="Chromosome"/>
</dbReference>
<evidence type="ECO:0000313" key="3">
    <source>
        <dbReference type="Proteomes" id="UP000296352"/>
    </source>
</evidence>
<dbReference type="OrthoDB" id="4411532at2"/>
<proteinExistence type="predicted"/>